<dbReference type="STRING" id="1802726.A3B07_01785"/>
<dbReference type="InterPro" id="IPR005151">
    <property type="entry name" value="Tail-specific_protease"/>
</dbReference>
<dbReference type="GO" id="GO:0006508">
    <property type="term" value="P:proteolysis"/>
    <property type="evidence" value="ECO:0007669"/>
    <property type="project" value="UniProtKB-KW"/>
</dbReference>
<dbReference type="SUPFAM" id="SSF50156">
    <property type="entry name" value="PDZ domain-like"/>
    <property type="match status" value="1"/>
</dbReference>
<evidence type="ECO:0000256" key="2">
    <source>
        <dbReference type="ARBA" id="ARBA00022670"/>
    </source>
</evidence>
<evidence type="ECO:0000259" key="6">
    <source>
        <dbReference type="PROSITE" id="PS50106"/>
    </source>
</evidence>
<dbReference type="EMBL" id="MHUV01000005">
    <property type="protein sequence ID" value="OHA82645.1"/>
    <property type="molecule type" value="Genomic_DNA"/>
</dbReference>
<proteinExistence type="inferred from homology"/>
<feature type="domain" description="PDZ" evidence="6">
    <location>
        <begin position="111"/>
        <end position="193"/>
    </location>
</feature>
<evidence type="ECO:0000256" key="1">
    <source>
        <dbReference type="ARBA" id="ARBA00009179"/>
    </source>
</evidence>
<dbReference type="Pfam" id="PF17820">
    <property type="entry name" value="PDZ_6"/>
    <property type="match status" value="1"/>
</dbReference>
<dbReference type="Gene3D" id="3.90.226.10">
    <property type="entry name" value="2-enoyl-CoA Hydratase, Chain A, domain 1"/>
    <property type="match status" value="1"/>
</dbReference>
<name>A0A1G2SCC3_9BACT</name>
<dbReference type="InterPro" id="IPR001478">
    <property type="entry name" value="PDZ"/>
</dbReference>
<evidence type="ECO:0000313" key="8">
    <source>
        <dbReference type="Proteomes" id="UP000178817"/>
    </source>
</evidence>
<dbReference type="Pfam" id="PF03572">
    <property type="entry name" value="Peptidase_S41"/>
    <property type="match status" value="1"/>
</dbReference>
<sequence length="410" mass="44236">MKRLIAKYSLRTHHITALLVVSAIGIFGSGVAVGEYLQKNEVANSSSVVLQEDKLDFAPFWKVFEVLDEKFVATTASSSIPTDQEKIWGAIEGLAASYGDPYTTFFPPKEAQQFEDDVRGDFGGIGVEIGIKEKVLTVVAPLKGTPGERAGLKAGDLILKIDDTFTSGMTVEDAVDIIRGPKGTTVILTIRQNGTTREVKIVRDTIVVPTVDTKLRDDGVFVISLYNFSSNSPSLFRGALREFVLSGSDKLVLDLRNNPGGYLEAAIDMASWFLPVGKVVVIEDSEGKMPRKVHKSVGYNVFNKNLKMVVLINGGSASAAEILAGALGEQGIATIVGEKSYGKGSVQELVEITPETTLKVTVAHWLTPLGNSISQNGIKPDVEVAVKKEDVEKKNDTQLEKAVDVVKKLP</sequence>
<keyword evidence="3 5" id="KW-0378">Hydrolase</keyword>
<dbReference type="Gene3D" id="3.30.750.44">
    <property type="match status" value="1"/>
</dbReference>
<dbReference type="InterPro" id="IPR004447">
    <property type="entry name" value="Peptidase_S41A"/>
</dbReference>
<dbReference type="GO" id="GO:0007165">
    <property type="term" value="P:signal transduction"/>
    <property type="evidence" value="ECO:0007669"/>
    <property type="project" value="TreeGrafter"/>
</dbReference>
<accession>A0A1G2SCC3</accession>
<dbReference type="PANTHER" id="PTHR32060:SF30">
    <property type="entry name" value="CARBOXY-TERMINAL PROCESSING PROTEASE CTPA"/>
    <property type="match status" value="1"/>
</dbReference>
<dbReference type="Proteomes" id="UP000178817">
    <property type="component" value="Unassembled WGS sequence"/>
</dbReference>
<dbReference type="InterPro" id="IPR041489">
    <property type="entry name" value="PDZ_6"/>
</dbReference>
<dbReference type="Gene3D" id="2.30.42.10">
    <property type="match status" value="1"/>
</dbReference>
<dbReference type="AlphaFoldDB" id="A0A1G2SCC3"/>
<dbReference type="PROSITE" id="PS50106">
    <property type="entry name" value="PDZ"/>
    <property type="match status" value="1"/>
</dbReference>
<dbReference type="SUPFAM" id="SSF52096">
    <property type="entry name" value="ClpP/crotonase"/>
    <property type="match status" value="1"/>
</dbReference>
<protein>
    <recommendedName>
        <fullName evidence="6">PDZ domain-containing protein</fullName>
    </recommendedName>
</protein>
<reference evidence="7 8" key="1">
    <citation type="journal article" date="2016" name="Nat. Commun.">
        <title>Thousands of microbial genomes shed light on interconnected biogeochemical processes in an aquifer system.</title>
        <authorList>
            <person name="Anantharaman K."/>
            <person name="Brown C.T."/>
            <person name="Hug L.A."/>
            <person name="Sharon I."/>
            <person name="Castelle C.J."/>
            <person name="Probst A.J."/>
            <person name="Thomas B.C."/>
            <person name="Singh A."/>
            <person name="Wilkins M.J."/>
            <person name="Karaoz U."/>
            <person name="Brodie E.L."/>
            <person name="Williams K.H."/>
            <person name="Hubbard S.S."/>
            <person name="Banfield J.F."/>
        </authorList>
    </citation>
    <scope>NUCLEOTIDE SEQUENCE [LARGE SCALE GENOMIC DNA]</scope>
</reference>
<dbReference type="CDD" id="cd06782">
    <property type="entry name" value="cpPDZ_CPP-like"/>
    <property type="match status" value="1"/>
</dbReference>
<dbReference type="FunFam" id="2.30.42.10:FF:000063">
    <property type="entry name" value="Peptidase, S41 family"/>
    <property type="match status" value="1"/>
</dbReference>
<dbReference type="SMART" id="SM00228">
    <property type="entry name" value="PDZ"/>
    <property type="match status" value="1"/>
</dbReference>
<keyword evidence="2 5" id="KW-0645">Protease</keyword>
<dbReference type="InterPro" id="IPR029045">
    <property type="entry name" value="ClpP/crotonase-like_dom_sf"/>
</dbReference>
<evidence type="ECO:0000313" key="7">
    <source>
        <dbReference type="EMBL" id="OHA82645.1"/>
    </source>
</evidence>
<dbReference type="GO" id="GO:0008236">
    <property type="term" value="F:serine-type peptidase activity"/>
    <property type="evidence" value="ECO:0007669"/>
    <property type="project" value="UniProtKB-KW"/>
</dbReference>
<dbReference type="GO" id="GO:0030288">
    <property type="term" value="C:outer membrane-bounded periplasmic space"/>
    <property type="evidence" value="ECO:0007669"/>
    <property type="project" value="TreeGrafter"/>
</dbReference>
<evidence type="ECO:0000256" key="5">
    <source>
        <dbReference type="RuleBase" id="RU004404"/>
    </source>
</evidence>
<dbReference type="PANTHER" id="PTHR32060">
    <property type="entry name" value="TAIL-SPECIFIC PROTEASE"/>
    <property type="match status" value="1"/>
</dbReference>
<dbReference type="NCBIfam" id="TIGR00225">
    <property type="entry name" value="prc"/>
    <property type="match status" value="1"/>
</dbReference>
<comment type="similarity">
    <text evidence="1 5">Belongs to the peptidase S41A family.</text>
</comment>
<evidence type="ECO:0000256" key="3">
    <source>
        <dbReference type="ARBA" id="ARBA00022801"/>
    </source>
</evidence>
<gene>
    <name evidence="7" type="ORF">A3B07_01785</name>
</gene>
<dbReference type="SMART" id="SM00245">
    <property type="entry name" value="TSPc"/>
    <property type="match status" value="1"/>
</dbReference>
<comment type="caution">
    <text evidence="7">The sequence shown here is derived from an EMBL/GenBank/DDBJ whole genome shotgun (WGS) entry which is preliminary data.</text>
</comment>
<keyword evidence="4 5" id="KW-0720">Serine protease</keyword>
<dbReference type="GO" id="GO:0004175">
    <property type="term" value="F:endopeptidase activity"/>
    <property type="evidence" value="ECO:0007669"/>
    <property type="project" value="TreeGrafter"/>
</dbReference>
<dbReference type="CDD" id="cd07560">
    <property type="entry name" value="Peptidase_S41_CPP"/>
    <property type="match status" value="1"/>
</dbReference>
<organism evidence="7 8">
    <name type="scientific">Candidatus Yonathbacteria bacterium RIFCSPLOWO2_01_FULL_43_27</name>
    <dbReference type="NCBI Taxonomy" id="1802726"/>
    <lineage>
        <taxon>Bacteria</taxon>
        <taxon>Candidatus Yonathiibacteriota</taxon>
    </lineage>
</organism>
<dbReference type="InterPro" id="IPR036034">
    <property type="entry name" value="PDZ_sf"/>
</dbReference>
<evidence type="ECO:0000256" key="4">
    <source>
        <dbReference type="ARBA" id="ARBA00022825"/>
    </source>
</evidence>